<evidence type="ECO:0000256" key="1">
    <source>
        <dbReference type="ARBA" id="ARBA00004651"/>
    </source>
</evidence>
<organism evidence="9 10">
    <name type="scientific">Ectobacillus funiculus</name>
    <dbReference type="NCBI Taxonomy" id="137993"/>
    <lineage>
        <taxon>Bacteria</taxon>
        <taxon>Bacillati</taxon>
        <taxon>Bacillota</taxon>
        <taxon>Bacilli</taxon>
        <taxon>Bacillales</taxon>
        <taxon>Bacillaceae</taxon>
        <taxon>Ectobacillus</taxon>
    </lineage>
</organism>
<dbReference type="EMBL" id="JBHMAF010000200">
    <property type="protein sequence ID" value="MFB9762709.1"/>
    <property type="molecule type" value="Genomic_DNA"/>
</dbReference>
<dbReference type="RefSeq" id="WP_379952578.1">
    <property type="nucleotide sequence ID" value="NZ_JBHMAF010000200.1"/>
</dbReference>
<proteinExistence type="inferred from homology"/>
<evidence type="ECO:0000313" key="10">
    <source>
        <dbReference type="Proteomes" id="UP001589609"/>
    </source>
</evidence>
<feature type="transmembrane region" description="Helical" evidence="8">
    <location>
        <begin position="100"/>
        <end position="133"/>
    </location>
</feature>
<comment type="caution">
    <text evidence="9">The sequence shown here is derived from an EMBL/GenBank/DDBJ whole genome shotgun (WGS) entry which is preliminary data.</text>
</comment>
<evidence type="ECO:0000256" key="4">
    <source>
        <dbReference type="ARBA" id="ARBA00022475"/>
    </source>
</evidence>
<feature type="transmembrane region" description="Helical" evidence="8">
    <location>
        <begin position="276"/>
        <end position="296"/>
    </location>
</feature>
<keyword evidence="3 8" id="KW-0813">Transport</keyword>
<reference evidence="9 10" key="1">
    <citation type="submission" date="2024-09" db="EMBL/GenBank/DDBJ databases">
        <authorList>
            <person name="Sun Q."/>
            <person name="Mori K."/>
        </authorList>
    </citation>
    <scope>NUCLEOTIDE SEQUENCE [LARGE SCALE GENOMIC DNA]</scope>
    <source>
        <strain evidence="9 10">JCM 11201</strain>
    </source>
</reference>
<evidence type="ECO:0000256" key="7">
    <source>
        <dbReference type="ARBA" id="ARBA00023136"/>
    </source>
</evidence>
<comment type="subcellular location">
    <subcellularLocation>
        <location evidence="1 8">Cell membrane</location>
        <topology evidence="1 8">Multi-pass membrane protein</topology>
    </subcellularLocation>
</comment>
<dbReference type="PANTHER" id="PTHR30003">
    <property type="entry name" value="L-LACTATE PERMEASE"/>
    <property type="match status" value="1"/>
</dbReference>
<name>A0ABV5WPY1_9BACI</name>
<feature type="transmembrane region" description="Helical" evidence="8">
    <location>
        <begin position="390"/>
        <end position="409"/>
    </location>
</feature>
<sequence length="500" mass="54648">MEIFLALSPILSIFLFLFAFKQTSFRSAIFSYFVCLGIVLLFQPFQLHMGEILHATAKGALICFIVAYVLFFGIFLFHLMNQIGLIQSIASFVSDTTNDRMMQTLLICFGICPLIESASGFGIGFMVAAPIFLSLGYPPFQAALLSFIGLLASSWGALATGTIIGSQLVNIPLSVIGSSTAILSTPIFAYMMITSLYIVGGWRAVQEKWLELLGFFLLFSLSIFLFSKYVSVELAGILSPLMTIAFGFIRIKASAAKRKVTYSQSAASLSGENRSIIKILSPYLFLTVCILLSRLIPNVSHTLQSTFILDLPSYSYKLALLYSPGFWLGLTCMFTIMLFHVPFSIVKQSLCSTVRQWIPFAVTTTMFISISEIMGVSGMHQLLAQTAGDAFGKMFMIVTPFIGAIGGFLTGSNAGSNAMFIKLQVQTAQHVGLSWQSISISQNASSSISTIACPSRITLGAYLCNIPSRENELLRTTTLMISGAVMIVLIETVSWLTMFQ</sequence>
<dbReference type="Proteomes" id="UP001589609">
    <property type="component" value="Unassembled WGS sequence"/>
</dbReference>
<evidence type="ECO:0000313" key="9">
    <source>
        <dbReference type="EMBL" id="MFB9762709.1"/>
    </source>
</evidence>
<evidence type="ECO:0000256" key="5">
    <source>
        <dbReference type="ARBA" id="ARBA00022692"/>
    </source>
</evidence>
<feature type="transmembrane region" description="Helical" evidence="8">
    <location>
        <begin position="181"/>
        <end position="200"/>
    </location>
</feature>
<feature type="transmembrane region" description="Helical" evidence="8">
    <location>
        <begin position="325"/>
        <end position="345"/>
    </location>
</feature>
<keyword evidence="7 8" id="KW-0472">Membrane</keyword>
<evidence type="ECO:0000256" key="8">
    <source>
        <dbReference type="RuleBase" id="RU365092"/>
    </source>
</evidence>
<protein>
    <recommendedName>
        <fullName evidence="8">L-lactate permease</fullName>
    </recommendedName>
</protein>
<comment type="similarity">
    <text evidence="2 8">Belongs to the lactate permease family.</text>
</comment>
<keyword evidence="4 8" id="KW-1003">Cell membrane</keyword>
<keyword evidence="5 8" id="KW-0812">Transmembrane</keyword>
<feature type="transmembrane region" description="Helical" evidence="8">
    <location>
        <begin position="237"/>
        <end position="255"/>
    </location>
</feature>
<feature type="transmembrane region" description="Helical" evidence="8">
    <location>
        <begin position="29"/>
        <end position="47"/>
    </location>
</feature>
<comment type="function">
    <text evidence="8">Uptake of L-lactate across the membrane. Can also transport D-lactate and glycolate.</text>
</comment>
<feature type="transmembrane region" description="Helical" evidence="8">
    <location>
        <begin position="59"/>
        <end position="80"/>
    </location>
</feature>
<dbReference type="Pfam" id="PF02652">
    <property type="entry name" value="Lactate_perm"/>
    <property type="match status" value="1"/>
</dbReference>
<gene>
    <name evidence="9" type="ORF">ACFFMS_31280</name>
</gene>
<dbReference type="InterPro" id="IPR003804">
    <property type="entry name" value="Lactate_perm"/>
</dbReference>
<dbReference type="PANTHER" id="PTHR30003:SF0">
    <property type="entry name" value="GLYCOLATE PERMEASE GLCA-RELATED"/>
    <property type="match status" value="1"/>
</dbReference>
<keyword evidence="10" id="KW-1185">Reference proteome</keyword>
<feature type="transmembrane region" description="Helical" evidence="8">
    <location>
        <begin position="357"/>
        <end position="378"/>
    </location>
</feature>
<feature type="transmembrane region" description="Helical" evidence="8">
    <location>
        <begin position="145"/>
        <end position="169"/>
    </location>
</feature>
<accession>A0ABV5WPY1</accession>
<keyword evidence="6 8" id="KW-1133">Transmembrane helix</keyword>
<evidence type="ECO:0000256" key="6">
    <source>
        <dbReference type="ARBA" id="ARBA00022989"/>
    </source>
</evidence>
<feature type="transmembrane region" description="Helical" evidence="8">
    <location>
        <begin position="479"/>
        <end position="498"/>
    </location>
</feature>
<evidence type="ECO:0000256" key="3">
    <source>
        <dbReference type="ARBA" id="ARBA00022448"/>
    </source>
</evidence>
<evidence type="ECO:0000256" key="2">
    <source>
        <dbReference type="ARBA" id="ARBA00010100"/>
    </source>
</evidence>